<dbReference type="PANTHER" id="PTHR43095">
    <property type="entry name" value="SUGAR KINASE"/>
    <property type="match status" value="1"/>
</dbReference>
<dbReference type="PROSITE" id="PS00445">
    <property type="entry name" value="FGGY_KINASES_2"/>
    <property type="match status" value="1"/>
</dbReference>
<comment type="similarity">
    <text evidence="1 4">Belongs to the FGGY kinase family.</text>
</comment>
<evidence type="ECO:0008006" key="9">
    <source>
        <dbReference type="Google" id="ProtNLM"/>
    </source>
</evidence>
<dbReference type="CDD" id="cd07773">
    <property type="entry name" value="ASKHA_NBD_FGGY_FK"/>
    <property type="match status" value="1"/>
</dbReference>
<evidence type="ECO:0000313" key="7">
    <source>
        <dbReference type="EMBL" id="UVI28275.1"/>
    </source>
</evidence>
<keyword evidence="2 4" id="KW-0808">Transferase</keyword>
<dbReference type="InterPro" id="IPR043129">
    <property type="entry name" value="ATPase_NBD"/>
</dbReference>
<dbReference type="Proteomes" id="UP001057877">
    <property type="component" value="Chromosome"/>
</dbReference>
<proteinExistence type="inferred from homology"/>
<evidence type="ECO:0000256" key="4">
    <source>
        <dbReference type="RuleBase" id="RU003733"/>
    </source>
</evidence>
<evidence type="ECO:0000256" key="2">
    <source>
        <dbReference type="ARBA" id="ARBA00022679"/>
    </source>
</evidence>
<dbReference type="SUPFAM" id="SSF53067">
    <property type="entry name" value="Actin-like ATPase domain"/>
    <property type="match status" value="2"/>
</dbReference>
<dbReference type="Pfam" id="PF00370">
    <property type="entry name" value="FGGY_N"/>
    <property type="match status" value="1"/>
</dbReference>
<dbReference type="InterPro" id="IPR018484">
    <property type="entry name" value="FGGY_N"/>
</dbReference>
<sequence>MPLIGLDVGTTGCKSTLFDQDGRMLSSAYREYPLENPQPGYYELNPIRVWNEVQSVIEETMADYPGIQVQALCISSLGETFVPVDRSGNALSSGVLYTDPRGKDQAARLEQLFGKQRIMELAGVPLHPMFSLPKMMWIKENQPEVYARTWKFMLFGDYIAYLLTGISTCNHSLASRTMAFNVSRLEWESSLIDGAGIDRSQFPDLIRPGEVIGQVRMEAAQRLGLHKNTLVVAGGHDQACAALGAGIMRDHQAIDGIGTVECITPAYSSPVLNDRMLAYQFNCAPHVIEGMYLTYAFNFTGGSLLKWYRDHWGQAAEIESRKSNMNVYDYLSSTAPAAPTDLLVIPHFAGSGTPFMNPEDRGMIYGLTLDTDAGQLYRSLLEGVTYEMRNNLECLSAAGIPIDMLRAVGGGSKSDLWLQIKADIMNRPIERLNMNEAGTVGAIMLAGKAAGVYRSFEEAADVLVKPDRTFYPDQTNVDIYCERYEKYKKLLTSLAALR</sequence>
<name>A0ABY5S6V4_9BACL</name>
<dbReference type="InterPro" id="IPR018483">
    <property type="entry name" value="Carb_kinase_FGGY_CS"/>
</dbReference>
<gene>
    <name evidence="7" type="ORF">L1F29_22860</name>
</gene>
<reference evidence="7" key="1">
    <citation type="submission" date="2022-01" db="EMBL/GenBank/DDBJ databases">
        <title>Paenibacillus spongiae sp. nov., isolated from marine sponge.</title>
        <authorList>
            <person name="Li Z."/>
            <person name="Zhang M."/>
        </authorList>
    </citation>
    <scope>NUCLEOTIDE SEQUENCE</scope>
    <source>
        <strain evidence="7">PHS-Z3</strain>
    </source>
</reference>
<evidence type="ECO:0000256" key="3">
    <source>
        <dbReference type="ARBA" id="ARBA00022777"/>
    </source>
</evidence>
<dbReference type="InterPro" id="IPR050406">
    <property type="entry name" value="FGGY_Carb_Kinase"/>
</dbReference>
<dbReference type="InterPro" id="IPR000577">
    <property type="entry name" value="Carb_kinase_FGGY"/>
</dbReference>
<evidence type="ECO:0000259" key="5">
    <source>
        <dbReference type="Pfam" id="PF00370"/>
    </source>
</evidence>
<dbReference type="PIRSF" id="PIRSF000538">
    <property type="entry name" value="GlpK"/>
    <property type="match status" value="1"/>
</dbReference>
<keyword evidence="3 4" id="KW-0418">Kinase</keyword>
<organism evidence="7 8">
    <name type="scientific">Paenibacillus spongiae</name>
    <dbReference type="NCBI Taxonomy" id="2909671"/>
    <lineage>
        <taxon>Bacteria</taxon>
        <taxon>Bacillati</taxon>
        <taxon>Bacillota</taxon>
        <taxon>Bacilli</taxon>
        <taxon>Bacillales</taxon>
        <taxon>Paenibacillaceae</taxon>
        <taxon>Paenibacillus</taxon>
    </lineage>
</organism>
<feature type="domain" description="Carbohydrate kinase FGGY C-terminal" evidence="6">
    <location>
        <begin position="259"/>
        <end position="450"/>
    </location>
</feature>
<dbReference type="PANTHER" id="PTHR43095:SF5">
    <property type="entry name" value="XYLULOSE KINASE"/>
    <property type="match status" value="1"/>
</dbReference>
<keyword evidence="8" id="KW-1185">Reference proteome</keyword>
<dbReference type="Gene3D" id="3.30.420.40">
    <property type="match status" value="2"/>
</dbReference>
<evidence type="ECO:0000259" key="6">
    <source>
        <dbReference type="Pfam" id="PF02782"/>
    </source>
</evidence>
<dbReference type="InterPro" id="IPR018485">
    <property type="entry name" value="FGGY_C"/>
</dbReference>
<dbReference type="EMBL" id="CP091430">
    <property type="protein sequence ID" value="UVI28275.1"/>
    <property type="molecule type" value="Genomic_DNA"/>
</dbReference>
<accession>A0ABY5S6V4</accession>
<dbReference type="RefSeq" id="WP_258384363.1">
    <property type="nucleotide sequence ID" value="NZ_CP091430.1"/>
</dbReference>
<evidence type="ECO:0000256" key="1">
    <source>
        <dbReference type="ARBA" id="ARBA00009156"/>
    </source>
</evidence>
<dbReference type="PROSITE" id="PS00933">
    <property type="entry name" value="FGGY_KINASES_1"/>
    <property type="match status" value="1"/>
</dbReference>
<protein>
    <recommendedName>
        <fullName evidence="9">Carbohydrate kinase</fullName>
    </recommendedName>
</protein>
<evidence type="ECO:0000313" key="8">
    <source>
        <dbReference type="Proteomes" id="UP001057877"/>
    </source>
</evidence>
<feature type="domain" description="Carbohydrate kinase FGGY N-terminal" evidence="5">
    <location>
        <begin position="4"/>
        <end position="244"/>
    </location>
</feature>
<dbReference type="Pfam" id="PF02782">
    <property type="entry name" value="FGGY_C"/>
    <property type="match status" value="1"/>
</dbReference>